<dbReference type="SUPFAM" id="SSF48371">
    <property type="entry name" value="ARM repeat"/>
    <property type="match status" value="1"/>
</dbReference>
<keyword evidence="4 5" id="KW-0833">Ubl conjugation pathway</keyword>
<dbReference type="GO" id="GO:0016567">
    <property type="term" value="P:protein ubiquitination"/>
    <property type="evidence" value="ECO:0007669"/>
    <property type="project" value="UniProtKB-UniRule"/>
</dbReference>
<accession>A0AAD5IPQ2</accession>
<organism evidence="8 9">
    <name type="scientific">Acer negundo</name>
    <name type="common">Box elder</name>
    <dbReference type="NCBI Taxonomy" id="4023"/>
    <lineage>
        <taxon>Eukaryota</taxon>
        <taxon>Viridiplantae</taxon>
        <taxon>Streptophyta</taxon>
        <taxon>Embryophyta</taxon>
        <taxon>Tracheophyta</taxon>
        <taxon>Spermatophyta</taxon>
        <taxon>Magnoliopsida</taxon>
        <taxon>eudicotyledons</taxon>
        <taxon>Gunneridae</taxon>
        <taxon>Pentapetalae</taxon>
        <taxon>rosids</taxon>
        <taxon>malvids</taxon>
        <taxon>Sapindales</taxon>
        <taxon>Sapindaceae</taxon>
        <taxon>Hippocastanoideae</taxon>
        <taxon>Acereae</taxon>
        <taxon>Acer</taxon>
    </lineage>
</organism>
<dbReference type="PANTHER" id="PTHR22849">
    <property type="entry name" value="WDSAM1 PROTEIN"/>
    <property type="match status" value="1"/>
</dbReference>
<evidence type="ECO:0000256" key="2">
    <source>
        <dbReference type="ARBA" id="ARBA00004906"/>
    </source>
</evidence>
<feature type="domain" description="U-box" evidence="7">
    <location>
        <begin position="29"/>
        <end position="103"/>
    </location>
</feature>
<comment type="catalytic activity">
    <reaction evidence="1 5">
        <text>S-ubiquitinyl-[E2 ubiquitin-conjugating enzyme]-L-cysteine + [acceptor protein]-L-lysine = [E2 ubiquitin-conjugating enzyme]-L-cysteine + N(6)-ubiquitinyl-[acceptor protein]-L-lysine.</text>
        <dbReference type="EC" id="2.3.2.27"/>
    </reaction>
</comment>
<dbReference type="PROSITE" id="PS51698">
    <property type="entry name" value="U_BOX"/>
    <property type="match status" value="1"/>
</dbReference>
<keyword evidence="3 5" id="KW-0808">Transferase</keyword>
<dbReference type="InterPro" id="IPR045185">
    <property type="entry name" value="PUB22/23/24-like"/>
</dbReference>
<keyword evidence="9" id="KW-1185">Reference proteome</keyword>
<dbReference type="GO" id="GO:0061630">
    <property type="term" value="F:ubiquitin protein ligase activity"/>
    <property type="evidence" value="ECO:0007669"/>
    <property type="project" value="UniProtKB-UniRule"/>
</dbReference>
<dbReference type="Pfam" id="PF04564">
    <property type="entry name" value="U-box"/>
    <property type="match status" value="1"/>
</dbReference>
<evidence type="ECO:0000313" key="8">
    <source>
        <dbReference type="EMBL" id="KAI9173506.1"/>
    </source>
</evidence>
<dbReference type="Proteomes" id="UP001064489">
    <property type="component" value="Chromosome 8"/>
</dbReference>
<evidence type="ECO:0000256" key="6">
    <source>
        <dbReference type="SAM" id="MobiDB-lite"/>
    </source>
</evidence>
<comment type="caution">
    <text evidence="8">The sequence shown here is derived from an EMBL/GenBank/DDBJ whole genome shotgun (WGS) entry which is preliminary data.</text>
</comment>
<feature type="compositionally biased region" description="Basic residues" evidence="6">
    <location>
        <begin position="1"/>
        <end position="21"/>
    </location>
</feature>
<dbReference type="Pfam" id="PF25598">
    <property type="entry name" value="ARM_PUB"/>
    <property type="match status" value="2"/>
</dbReference>
<sequence>MFSWTRRNKTGRKTGRSKKQQSRLDKEFVLPDHFRCPISLDLMKDPVTLSSGITYDRESIENWLEEGNFTCPVTNQVLRSFDRIPNHSLRKMIQEWCQENRNSGVERILTPKVPVTGMEVYEILSSMEASMKHLDKCGFLETLTKINKWGFESERNRKCIVDNGTADTLANAFVAFSSDDDHQSLESDHYSVLEEILSSLNWMFPLENDARKILGLKPSLNMLVLLMKRRDFSSTENAILVVKELCYDQEFIEALVGIEEIHEVLVRFIKEPICHAITKASLMVIFSIVSSSNHHERIKTQFVEMGLVPLVLNMLIDGEKHLNEIALGVFDRILDSKEGREAACGNDLTMPVLVKKILRVSELATEYSVSSIWKLSSFEKQSNEGRVLFEALQVGAFQKLVLLLQCGCGDSTKEKATQLLKLLNPYRILDSKEGREAACGNDLTMPVLVKKILRVSELATEYSVSSIWKLSSFEKQSNEGRVLFEALQVGAFQKLVLLLQCGCGDSTKEKATQLLKLLNPYRSGLECIESSDFKNLKRSF</sequence>
<name>A0AAD5IPQ2_ACENE</name>
<dbReference type="CDD" id="cd16664">
    <property type="entry name" value="RING-Ubox_PUB"/>
    <property type="match status" value="1"/>
</dbReference>
<comment type="function">
    <text evidence="5">Functions as an E3 ubiquitin ligase.</text>
</comment>
<reference evidence="8" key="2">
    <citation type="submission" date="2023-02" db="EMBL/GenBank/DDBJ databases">
        <authorList>
            <person name="Swenson N.G."/>
            <person name="Wegrzyn J.L."/>
            <person name="Mcevoy S.L."/>
        </authorList>
    </citation>
    <scope>NUCLEOTIDE SEQUENCE</scope>
    <source>
        <strain evidence="8">91603</strain>
        <tissue evidence="8">Leaf</tissue>
    </source>
</reference>
<feature type="region of interest" description="Disordered" evidence="6">
    <location>
        <begin position="1"/>
        <end position="23"/>
    </location>
</feature>
<dbReference type="InterPro" id="IPR011989">
    <property type="entry name" value="ARM-like"/>
</dbReference>
<evidence type="ECO:0000256" key="1">
    <source>
        <dbReference type="ARBA" id="ARBA00000900"/>
    </source>
</evidence>
<dbReference type="SUPFAM" id="SSF57850">
    <property type="entry name" value="RING/U-box"/>
    <property type="match status" value="1"/>
</dbReference>
<dbReference type="InterPro" id="IPR045210">
    <property type="entry name" value="RING-Ubox_PUB"/>
</dbReference>
<dbReference type="InterPro" id="IPR058678">
    <property type="entry name" value="ARM_PUB"/>
</dbReference>
<dbReference type="InterPro" id="IPR016024">
    <property type="entry name" value="ARM-type_fold"/>
</dbReference>
<dbReference type="Gene3D" id="3.30.40.10">
    <property type="entry name" value="Zinc/RING finger domain, C3HC4 (zinc finger)"/>
    <property type="match status" value="1"/>
</dbReference>
<comment type="pathway">
    <text evidence="2 5">Protein modification; protein ubiquitination.</text>
</comment>
<reference evidence="8" key="1">
    <citation type="journal article" date="2022" name="Plant J.">
        <title>Strategies of tolerance reflected in two North American maple genomes.</title>
        <authorList>
            <person name="McEvoy S.L."/>
            <person name="Sezen U.U."/>
            <person name="Trouern-Trend A."/>
            <person name="McMahon S.M."/>
            <person name="Schaberg P.G."/>
            <person name="Yang J."/>
            <person name="Wegrzyn J.L."/>
            <person name="Swenson N.G."/>
        </authorList>
    </citation>
    <scope>NUCLEOTIDE SEQUENCE</scope>
    <source>
        <strain evidence="8">91603</strain>
    </source>
</reference>
<dbReference type="AlphaFoldDB" id="A0AAD5IPQ2"/>
<protein>
    <recommendedName>
        <fullName evidence="5 7">U-box domain-containing protein</fullName>
        <ecNumber evidence="5">2.3.2.27</ecNumber>
    </recommendedName>
    <alternativeName>
        <fullName evidence="5">RING-type E3 ubiquitin transferase PUB</fullName>
    </alternativeName>
</protein>
<evidence type="ECO:0000256" key="5">
    <source>
        <dbReference type="RuleBase" id="RU369093"/>
    </source>
</evidence>
<dbReference type="PANTHER" id="PTHR22849:SF119">
    <property type="entry name" value="U-BOX DOMAIN-CONTAINING PROTEIN"/>
    <property type="match status" value="1"/>
</dbReference>
<evidence type="ECO:0000256" key="4">
    <source>
        <dbReference type="ARBA" id="ARBA00022786"/>
    </source>
</evidence>
<dbReference type="InterPro" id="IPR013083">
    <property type="entry name" value="Znf_RING/FYVE/PHD"/>
</dbReference>
<dbReference type="InterPro" id="IPR003613">
    <property type="entry name" value="Ubox_domain"/>
</dbReference>
<evidence type="ECO:0000259" key="7">
    <source>
        <dbReference type="PROSITE" id="PS51698"/>
    </source>
</evidence>
<evidence type="ECO:0000313" key="9">
    <source>
        <dbReference type="Proteomes" id="UP001064489"/>
    </source>
</evidence>
<proteinExistence type="predicted"/>
<dbReference type="FunFam" id="3.30.40.10:FF:000442">
    <property type="entry name" value="RING-type E3 ubiquitin transferase"/>
    <property type="match status" value="1"/>
</dbReference>
<dbReference type="Gene3D" id="1.25.10.10">
    <property type="entry name" value="Leucine-rich Repeat Variant"/>
    <property type="match status" value="1"/>
</dbReference>
<evidence type="ECO:0000256" key="3">
    <source>
        <dbReference type="ARBA" id="ARBA00022679"/>
    </source>
</evidence>
<gene>
    <name evidence="8" type="ORF">LWI28_002396</name>
</gene>
<dbReference type="SMART" id="SM00504">
    <property type="entry name" value="Ubox"/>
    <property type="match status" value="1"/>
</dbReference>
<dbReference type="EMBL" id="JAJSOW010000103">
    <property type="protein sequence ID" value="KAI9173506.1"/>
    <property type="molecule type" value="Genomic_DNA"/>
</dbReference>
<dbReference type="EC" id="2.3.2.27" evidence="5"/>